<protein>
    <submittedName>
        <fullName evidence="1">Oxygen-dependent choline dehydrogenase</fullName>
    </submittedName>
</protein>
<gene>
    <name evidence="1" type="ORF">STAS_01990</name>
</gene>
<dbReference type="PANTHER" id="PTHR33710:SF48">
    <property type="entry name" value="OS02G0307075 PROTEIN"/>
    <property type="match status" value="1"/>
</dbReference>
<dbReference type="Proteomes" id="UP000325081">
    <property type="component" value="Unassembled WGS sequence"/>
</dbReference>
<keyword evidence="2" id="KW-1185">Reference proteome</keyword>
<organism evidence="1 2">
    <name type="scientific">Striga asiatica</name>
    <name type="common">Asiatic witchweed</name>
    <name type="synonym">Buchnera asiatica</name>
    <dbReference type="NCBI Taxonomy" id="4170"/>
    <lineage>
        <taxon>Eukaryota</taxon>
        <taxon>Viridiplantae</taxon>
        <taxon>Streptophyta</taxon>
        <taxon>Embryophyta</taxon>
        <taxon>Tracheophyta</taxon>
        <taxon>Spermatophyta</taxon>
        <taxon>Magnoliopsida</taxon>
        <taxon>eudicotyledons</taxon>
        <taxon>Gunneridae</taxon>
        <taxon>Pentapetalae</taxon>
        <taxon>asterids</taxon>
        <taxon>lamiids</taxon>
        <taxon>Lamiales</taxon>
        <taxon>Orobanchaceae</taxon>
        <taxon>Buchnereae</taxon>
        <taxon>Striga</taxon>
    </lineage>
</organism>
<name>A0A5A7P188_STRAF</name>
<comment type="caution">
    <text evidence="1">The sequence shown here is derived from an EMBL/GenBank/DDBJ whole genome shotgun (WGS) entry which is preliminary data.</text>
</comment>
<sequence>MGHIADAEKMVQTCGGDNITESCDHEAGDEEGKNPMEIEDVMLGKEVSEGLGQGSGCKYDLRKRTGARWRRRDSSKSRLKSVPESTCELHQAVSLKRSRALVIYGGGQKDEDDEFIMNMQMQEVDLLGSFFTWGNNRGDDGYVEERLDKIFVSFEWLTKFPNMKASNFYRSASDHNELDRRHKRFQFISQWVAMEGVQDAVKEGWQVQVDGSAMFQVHQKVKTTRMALLAWHKPVHRNSEKCGGGFCIMFVYWLGSCVALLSDTLDWGLSLM</sequence>
<accession>A0A5A7P188</accession>
<dbReference type="AlphaFoldDB" id="A0A5A7P188"/>
<dbReference type="PANTHER" id="PTHR33710">
    <property type="entry name" value="BNAC02G09200D PROTEIN"/>
    <property type="match status" value="1"/>
</dbReference>
<dbReference type="EMBL" id="BKCP01001002">
    <property type="protein sequence ID" value="GER26344.1"/>
    <property type="molecule type" value="Genomic_DNA"/>
</dbReference>
<reference evidence="2" key="1">
    <citation type="journal article" date="2019" name="Curr. Biol.">
        <title>Genome Sequence of Striga asiatica Provides Insight into the Evolution of Plant Parasitism.</title>
        <authorList>
            <person name="Yoshida S."/>
            <person name="Kim S."/>
            <person name="Wafula E.K."/>
            <person name="Tanskanen J."/>
            <person name="Kim Y.M."/>
            <person name="Honaas L."/>
            <person name="Yang Z."/>
            <person name="Spallek T."/>
            <person name="Conn C.E."/>
            <person name="Ichihashi Y."/>
            <person name="Cheong K."/>
            <person name="Cui S."/>
            <person name="Der J.P."/>
            <person name="Gundlach H."/>
            <person name="Jiao Y."/>
            <person name="Hori C."/>
            <person name="Ishida J.K."/>
            <person name="Kasahara H."/>
            <person name="Kiba T."/>
            <person name="Kim M.S."/>
            <person name="Koo N."/>
            <person name="Laohavisit A."/>
            <person name="Lee Y.H."/>
            <person name="Lumba S."/>
            <person name="McCourt P."/>
            <person name="Mortimer J.C."/>
            <person name="Mutuku J.M."/>
            <person name="Nomura T."/>
            <person name="Sasaki-Sekimoto Y."/>
            <person name="Seto Y."/>
            <person name="Wang Y."/>
            <person name="Wakatake T."/>
            <person name="Sakakibara H."/>
            <person name="Demura T."/>
            <person name="Yamaguchi S."/>
            <person name="Yoneyama K."/>
            <person name="Manabe R.I."/>
            <person name="Nelson D.C."/>
            <person name="Schulman A.H."/>
            <person name="Timko M.P."/>
            <person name="dePamphilis C.W."/>
            <person name="Choi D."/>
            <person name="Shirasu K."/>
        </authorList>
    </citation>
    <scope>NUCLEOTIDE SEQUENCE [LARGE SCALE GENOMIC DNA]</scope>
    <source>
        <strain evidence="2">cv. UVA1</strain>
    </source>
</reference>
<dbReference type="OrthoDB" id="1750912at2759"/>
<evidence type="ECO:0000313" key="1">
    <source>
        <dbReference type="EMBL" id="GER26344.1"/>
    </source>
</evidence>
<proteinExistence type="predicted"/>
<evidence type="ECO:0000313" key="2">
    <source>
        <dbReference type="Proteomes" id="UP000325081"/>
    </source>
</evidence>